<reference evidence="2" key="1">
    <citation type="submission" date="2021-02" db="EMBL/GenBank/DDBJ databases">
        <authorList>
            <person name="Nowell W R."/>
        </authorList>
    </citation>
    <scope>NUCLEOTIDE SEQUENCE</scope>
</reference>
<accession>A0A815KSI6</accession>
<evidence type="ECO:0000313" key="2">
    <source>
        <dbReference type="EMBL" id="CAF1397597.1"/>
    </source>
</evidence>
<dbReference type="AlphaFoldDB" id="A0A815KSI6"/>
<evidence type="ECO:0000256" key="1">
    <source>
        <dbReference type="SAM" id="MobiDB-lite"/>
    </source>
</evidence>
<feature type="region of interest" description="Disordered" evidence="1">
    <location>
        <begin position="67"/>
        <end position="123"/>
    </location>
</feature>
<name>A0A815KSI6_ADIRI</name>
<feature type="compositionally biased region" description="Low complexity" evidence="1">
    <location>
        <begin position="67"/>
        <end position="89"/>
    </location>
</feature>
<protein>
    <submittedName>
        <fullName evidence="2">Uncharacterized protein</fullName>
    </submittedName>
</protein>
<dbReference type="Proteomes" id="UP000663852">
    <property type="component" value="Unassembled WGS sequence"/>
</dbReference>
<evidence type="ECO:0000313" key="3">
    <source>
        <dbReference type="Proteomes" id="UP000663852"/>
    </source>
</evidence>
<sequence>MNTFQHLLMCLYKQISIIPKSIEQELAEAMQANLSQQFQQQQHESQQERQQLEQRIEILQQQLRQLQQSSIPGHQAPQQSSSAIEEQQQLPDYPLEIPIEQQQHADVSLPQPSIRQVPQNPTLGRRTRQRLLRLVRLGNRRIRKRPRARFLFSSDTE</sequence>
<dbReference type="EMBL" id="CAJNOJ010000321">
    <property type="protein sequence ID" value="CAF1397597.1"/>
    <property type="molecule type" value="Genomic_DNA"/>
</dbReference>
<organism evidence="2 3">
    <name type="scientific">Adineta ricciae</name>
    <name type="common">Rotifer</name>
    <dbReference type="NCBI Taxonomy" id="249248"/>
    <lineage>
        <taxon>Eukaryota</taxon>
        <taxon>Metazoa</taxon>
        <taxon>Spiralia</taxon>
        <taxon>Gnathifera</taxon>
        <taxon>Rotifera</taxon>
        <taxon>Eurotatoria</taxon>
        <taxon>Bdelloidea</taxon>
        <taxon>Adinetida</taxon>
        <taxon>Adinetidae</taxon>
        <taxon>Adineta</taxon>
    </lineage>
</organism>
<gene>
    <name evidence="2" type="ORF">EDS130_LOCUS35826</name>
</gene>
<proteinExistence type="predicted"/>
<feature type="compositionally biased region" description="Polar residues" evidence="1">
    <location>
        <begin position="100"/>
        <end position="122"/>
    </location>
</feature>
<comment type="caution">
    <text evidence="2">The sequence shown here is derived from an EMBL/GenBank/DDBJ whole genome shotgun (WGS) entry which is preliminary data.</text>
</comment>